<dbReference type="Pfam" id="PF01547">
    <property type="entry name" value="SBP_bac_1"/>
    <property type="match status" value="1"/>
</dbReference>
<evidence type="ECO:0000256" key="4">
    <source>
        <dbReference type="ARBA" id="ARBA00022729"/>
    </source>
</evidence>
<proteinExistence type="inferred from homology"/>
<dbReference type="InterPro" id="IPR006059">
    <property type="entry name" value="SBP"/>
</dbReference>
<evidence type="ECO:0000256" key="2">
    <source>
        <dbReference type="ARBA" id="ARBA00008520"/>
    </source>
</evidence>
<dbReference type="OrthoDB" id="9763054at2"/>
<feature type="chain" id="PRO_5039362518" evidence="5">
    <location>
        <begin position="25"/>
        <end position="449"/>
    </location>
</feature>
<dbReference type="EMBL" id="CP034465">
    <property type="protein sequence ID" value="AZP04839.1"/>
    <property type="molecule type" value="Genomic_DNA"/>
</dbReference>
<evidence type="ECO:0000256" key="1">
    <source>
        <dbReference type="ARBA" id="ARBA00004196"/>
    </source>
</evidence>
<dbReference type="RefSeq" id="WP_126110633.1">
    <property type="nucleotide sequence ID" value="NZ_CP034465.1"/>
</dbReference>
<dbReference type="PROSITE" id="PS51257">
    <property type="entry name" value="PROKAR_LIPOPROTEIN"/>
    <property type="match status" value="1"/>
</dbReference>
<evidence type="ECO:0000256" key="5">
    <source>
        <dbReference type="SAM" id="SignalP"/>
    </source>
</evidence>
<evidence type="ECO:0000313" key="7">
    <source>
        <dbReference type="Proteomes" id="UP000273326"/>
    </source>
</evidence>
<gene>
    <name evidence="6" type="ORF">EJN90_09415</name>
</gene>
<dbReference type="SUPFAM" id="SSF53850">
    <property type="entry name" value="Periplasmic binding protein-like II"/>
    <property type="match status" value="1"/>
</dbReference>
<dbReference type="PANTHER" id="PTHR43649">
    <property type="entry name" value="ARABINOSE-BINDING PROTEIN-RELATED"/>
    <property type="match status" value="1"/>
</dbReference>
<keyword evidence="4 5" id="KW-0732">Signal</keyword>
<dbReference type="KEGG" id="jeh:EJN90_09415"/>
<comment type="subcellular location">
    <subcellularLocation>
        <location evidence="1">Cell envelope</location>
    </subcellularLocation>
</comment>
<name>A0A3S9HBU0_9LACT</name>
<keyword evidence="3" id="KW-0813">Transport</keyword>
<evidence type="ECO:0000256" key="3">
    <source>
        <dbReference type="ARBA" id="ARBA00022448"/>
    </source>
</evidence>
<dbReference type="InterPro" id="IPR050490">
    <property type="entry name" value="Bact_solute-bd_prot1"/>
</dbReference>
<dbReference type="PANTHER" id="PTHR43649:SF31">
    <property type="entry name" value="SN-GLYCEROL-3-PHOSPHATE-BINDING PERIPLASMIC PROTEIN UGPB"/>
    <property type="match status" value="1"/>
</dbReference>
<reference evidence="7" key="1">
    <citation type="submission" date="2018-12" db="EMBL/GenBank/DDBJ databases">
        <title>Complete genome sequencing of Jeotgalibaca sp. H21T32.</title>
        <authorList>
            <person name="Bae J.-W."/>
            <person name="Lee S.-Y."/>
        </authorList>
    </citation>
    <scope>NUCLEOTIDE SEQUENCE [LARGE SCALE GENOMIC DNA]</scope>
    <source>
        <strain evidence="7">H21T32</strain>
    </source>
</reference>
<dbReference type="Gene3D" id="3.40.190.10">
    <property type="entry name" value="Periplasmic binding protein-like II"/>
    <property type="match status" value="1"/>
</dbReference>
<accession>A0A3S9HBU0</accession>
<dbReference type="Proteomes" id="UP000273326">
    <property type="component" value="Chromosome"/>
</dbReference>
<protein>
    <submittedName>
        <fullName evidence="6">Extracellular solute-binding protein</fullName>
    </submittedName>
</protein>
<feature type="signal peptide" evidence="5">
    <location>
        <begin position="1"/>
        <end position="24"/>
    </location>
</feature>
<dbReference type="GO" id="GO:0030313">
    <property type="term" value="C:cell envelope"/>
    <property type="evidence" value="ECO:0007669"/>
    <property type="project" value="UniProtKB-SubCell"/>
</dbReference>
<evidence type="ECO:0000313" key="6">
    <source>
        <dbReference type="EMBL" id="AZP04839.1"/>
    </source>
</evidence>
<organism evidence="6 7">
    <name type="scientific">Jeotgalibaca ciconiae</name>
    <dbReference type="NCBI Taxonomy" id="2496265"/>
    <lineage>
        <taxon>Bacteria</taxon>
        <taxon>Bacillati</taxon>
        <taxon>Bacillota</taxon>
        <taxon>Bacilli</taxon>
        <taxon>Lactobacillales</taxon>
        <taxon>Carnobacteriaceae</taxon>
        <taxon>Jeotgalibaca</taxon>
    </lineage>
</organism>
<sequence>MMKEWNYKKIGKFGLGLTTALLLAACGGNGDSGNAGSGTDEGSTEASGNKVTFVSWLTEQKDLDQAVLDAYLEENPEADIEFVYVGDNQTANYYQQVDLMLMGGDEIDIVMTGSYPDHAQRAASGSYLALQEYFDNEGVDPKEEYIDSLIAPVNDTLYGIPGDAKSWIVYMNKEKLDEAGLEVPPVDWTWEDYAEYAEALTEDGTYGSYFHTWDHYNYLNIWSLRLGNAIMNEDGTLAFDAPKFKEFLEFRKKMEEDGVQMPYQTIKATNASYRDRFFNGEIAMLPLGTFLIPELEDTSSFPHDFETTFAMMPRDVDAPEGRTYTEALYYAIASSSDAPQEAYDFLRFYTTEGAKIKGVNLPTKADEDKMEYVNLMVEDDTLVDMEALETVLNNPQWEDNPNTTAPAYQRQLTDMMVEEVEKYFLGNDDVDTVIQNMMTRGQQIIDENQ</sequence>
<comment type="similarity">
    <text evidence="2">Belongs to the bacterial solute-binding protein 1 family.</text>
</comment>
<dbReference type="AlphaFoldDB" id="A0A3S9HBU0"/>
<keyword evidence="7" id="KW-1185">Reference proteome</keyword>